<dbReference type="VEuPathDB" id="FungiDB:DD237_005950"/>
<organism evidence="2 3">
    <name type="scientific">Peronospora effusa</name>
    <dbReference type="NCBI Taxonomy" id="542832"/>
    <lineage>
        <taxon>Eukaryota</taxon>
        <taxon>Sar</taxon>
        <taxon>Stramenopiles</taxon>
        <taxon>Oomycota</taxon>
        <taxon>Peronosporomycetes</taxon>
        <taxon>Peronosporales</taxon>
        <taxon>Peronosporaceae</taxon>
        <taxon>Peronospora</taxon>
    </lineage>
</organism>
<protein>
    <submittedName>
        <fullName evidence="2">Uncharacterized protein</fullName>
    </submittedName>
</protein>
<accession>A0A3M6VBV3</accession>
<proteinExistence type="predicted"/>
<reference evidence="2 3" key="1">
    <citation type="submission" date="2018-06" db="EMBL/GenBank/DDBJ databases">
        <title>Comparative genomics of downy mildews reveals potential adaptations to biotrophy.</title>
        <authorList>
            <person name="Fletcher K."/>
            <person name="Klosterman S.J."/>
            <person name="Derevnina L."/>
            <person name="Martin F."/>
            <person name="Koike S."/>
            <person name="Reyes Chin-Wo S."/>
            <person name="Mou B."/>
            <person name="Michelmore R."/>
        </authorList>
    </citation>
    <scope>NUCLEOTIDE SEQUENCE [LARGE SCALE GENOMIC DNA]</scope>
    <source>
        <strain evidence="2 3">R14</strain>
    </source>
</reference>
<evidence type="ECO:0000313" key="2">
    <source>
        <dbReference type="EMBL" id="RMX64495.1"/>
    </source>
</evidence>
<gene>
    <name evidence="2" type="ORF">DD238_007496</name>
</gene>
<dbReference type="AlphaFoldDB" id="A0A3M6VBV3"/>
<comment type="caution">
    <text evidence="2">The sequence shown here is derived from an EMBL/GenBank/DDBJ whole genome shotgun (WGS) entry which is preliminary data.</text>
</comment>
<dbReference type="EMBL" id="QLLG01000307">
    <property type="protein sequence ID" value="RMX64495.1"/>
    <property type="molecule type" value="Genomic_DNA"/>
</dbReference>
<evidence type="ECO:0000256" key="1">
    <source>
        <dbReference type="SAM" id="MobiDB-lite"/>
    </source>
</evidence>
<keyword evidence="3" id="KW-1185">Reference proteome</keyword>
<name>A0A3M6VBV3_9STRA</name>
<evidence type="ECO:0000313" key="3">
    <source>
        <dbReference type="Proteomes" id="UP000282087"/>
    </source>
</evidence>
<sequence length="656" mass="73480">MDKTVDLMKKWLLSSGLSISILQDEAFQHFMKQSISGNFTLPTMVDVKNQVQDEFTNFSKLLKPYLAAELQAAKGLPFLCLRQEFRPIAQKTTDDEALNPKKAFFSLAIGFIDSQWRRVDLVLAVKTVGRDWDKQVKQLVTETVSKTYDIQSILDYARFHVAVDDDIPSSLAAEEKYEISSDEEEDLLTRSLRRCVIDALGVGPGSSFGIETNVRRILRLLQELVRFFELPDQTHAPAEVDATHDAHLSFCLTSSIEDLTYAASTSFGAIANLLKASCAQFPVYWSYFNSTVRSTATKPQLVEAWTQLTTEDWQTVAEIEAILNHLGQFRLEDRIAPRLGAVAPSYAMLFRRLLSVTTNASSFKCYSMNEPAVASSLAKSAARRKAKRVDTFTSTGRQCILQLRQLIAQTFASPSTPLAIADEIKAMLLDPRISSKVANLVTDSHAFHCAQEALRQEHRAAFELLATRNGDGSPSASDEIEDDDDDDDEISALLMVDGPKNQPPAASSTSTTGRRSSDAVAEDEIRAWQEWQKVYVAWDTLAHNGADLFDKGQYNLLKLYHHVDILKWFRDVGQQAHPAASLLARIYLGQQPPPFRALGSSLLRFKMQEGTDWVAESAERAEKRCMLHHNWHQYQQLSASTTLLAVNHENVNTRIP</sequence>
<dbReference type="Proteomes" id="UP000282087">
    <property type="component" value="Unassembled WGS sequence"/>
</dbReference>
<feature type="region of interest" description="Disordered" evidence="1">
    <location>
        <begin position="495"/>
        <end position="518"/>
    </location>
</feature>
<dbReference type="STRING" id="542832.A0A3M6VBV3"/>